<accession>A0ACC2JS25</accession>
<dbReference type="EMBL" id="JAPUUL010000534">
    <property type="protein sequence ID" value="KAJ8130286.1"/>
    <property type="molecule type" value="Genomic_DNA"/>
</dbReference>
<protein>
    <submittedName>
        <fullName evidence="1">Uncharacterized protein</fullName>
    </submittedName>
</protein>
<evidence type="ECO:0000313" key="1">
    <source>
        <dbReference type="EMBL" id="KAJ8130286.1"/>
    </source>
</evidence>
<evidence type="ECO:0000313" key="2">
    <source>
        <dbReference type="Proteomes" id="UP001153332"/>
    </source>
</evidence>
<dbReference type="Proteomes" id="UP001153332">
    <property type="component" value="Unassembled WGS sequence"/>
</dbReference>
<reference evidence="1" key="1">
    <citation type="submission" date="2022-12" db="EMBL/GenBank/DDBJ databases">
        <title>Genome Sequence of Lasiodiplodia mahajangana.</title>
        <authorList>
            <person name="Buettner E."/>
        </authorList>
    </citation>
    <scope>NUCLEOTIDE SEQUENCE</scope>
    <source>
        <strain evidence="1">VT137</strain>
    </source>
</reference>
<gene>
    <name evidence="1" type="ORF">O1611_g3346</name>
</gene>
<name>A0ACC2JS25_9PEZI</name>
<sequence length="721" mass="78348">MNDDSDGEDYASQLSPSNGQFPASSSNITPRIPNILIADPTLQQRTEEGDESKARDRDEDKFLISSQTYSTYHSSESSFSFSRLEQATASTSTSTPHHHHQVTYSQSSASRSSPQVSLGRARSQSVYSEAPPAYSPSPISPITSRSNGGQQDQSRNYNTFGISRIMGAPEVENERLLGPQPESMGGPVDEEHGRGAWVRRARKRVPSWLSWKYALLGLVVLIVSVAFLSGISSSSPSRKGDDKDISLPVDKEPEAQVPDESDTPGDSQSPNNPGPPESPSRPNYCEGQLHHYNDQVLSLEFVRSQNLTFKETRYKRSGSTSVRVGGYVNVRRLGKSDGDPRMVLEIATNEPDLRLYTSLDASEQEMKVSVPETYESTVPGQRPCVEMKGTVWVPDDAEISILSLRTIYLNILLFEDLSLRVVDYTDLSSVVGRIKAGASEDDSSDVASYSNPDYTFIPAKDSWAFDSRIVEVHTTSGNIDGNWPLYDMLGLHTTSGTVKVSITPKDELEDSPKSAVLSLSTISGTISATEPVHEITQIPQRDYLVDVRSTSGSIHGLLAFSAGATVHTTASNVALDLLPVINVDKLTPGNPAQLETVTTSGVIAVRVLDPVFFDDNGKALENSNNETLVDMKSRALDCLEATHKSTSGNIGLHYSQSWEGMLYAQAMSGQLVAKGKDLKILKYTGGWPGSKMEARKGDAGKKSTIEVNALLGNVEVTIGDE</sequence>
<organism evidence="1 2">
    <name type="scientific">Lasiodiplodia mahajangana</name>
    <dbReference type="NCBI Taxonomy" id="1108764"/>
    <lineage>
        <taxon>Eukaryota</taxon>
        <taxon>Fungi</taxon>
        <taxon>Dikarya</taxon>
        <taxon>Ascomycota</taxon>
        <taxon>Pezizomycotina</taxon>
        <taxon>Dothideomycetes</taxon>
        <taxon>Dothideomycetes incertae sedis</taxon>
        <taxon>Botryosphaeriales</taxon>
        <taxon>Botryosphaeriaceae</taxon>
        <taxon>Lasiodiplodia</taxon>
    </lineage>
</organism>
<keyword evidence="2" id="KW-1185">Reference proteome</keyword>
<comment type="caution">
    <text evidence="1">The sequence shown here is derived from an EMBL/GenBank/DDBJ whole genome shotgun (WGS) entry which is preliminary data.</text>
</comment>
<proteinExistence type="predicted"/>